<dbReference type="Proteomes" id="UP001058330">
    <property type="component" value="Chromosome"/>
</dbReference>
<dbReference type="PANTHER" id="PTHR43649">
    <property type="entry name" value="ARABINOSE-BINDING PROTEIN-RELATED"/>
    <property type="match status" value="1"/>
</dbReference>
<dbReference type="SUPFAM" id="SSF53850">
    <property type="entry name" value="Periplasmic binding protein-like II"/>
    <property type="match status" value="1"/>
</dbReference>
<evidence type="ECO:0000256" key="1">
    <source>
        <dbReference type="ARBA" id="ARBA00008520"/>
    </source>
</evidence>
<accession>A0ABY5RD02</accession>
<reference evidence="5" key="1">
    <citation type="submission" date="2021-07" db="EMBL/GenBank/DDBJ databases">
        <title>Studies on halocins as antimicrobial molecules from haloarchaea.</title>
        <authorList>
            <person name="Kumar S."/>
            <person name="Khare S.K."/>
        </authorList>
    </citation>
    <scope>NUCLEOTIDE SEQUENCE</scope>
    <source>
        <strain evidence="5">NCIM 5678</strain>
    </source>
</reference>
<keyword evidence="6" id="KW-1185">Reference proteome</keyword>
<evidence type="ECO:0000313" key="6">
    <source>
        <dbReference type="Proteomes" id="UP001058330"/>
    </source>
</evidence>
<dbReference type="InterPro" id="IPR006311">
    <property type="entry name" value="TAT_signal"/>
</dbReference>
<dbReference type="PROSITE" id="PS51318">
    <property type="entry name" value="TAT"/>
    <property type="match status" value="1"/>
</dbReference>
<evidence type="ECO:0000313" key="5">
    <source>
        <dbReference type="EMBL" id="UVE50212.1"/>
    </source>
</evidence>
<organism evidence="5 6">
    <name type="scientific">Haloferax larsenii</name>
    <dbReference type="NCBI Taxonomy" id="302484"/>
    <lineage>
        <taxon>Archaea</taxon>
        <taxon>Methanobacteriati</taxon>
        <taxon>Methanobacteriota</taxon>
        <taxon>Stenosarchaea group</taxon>
        <taxon>Halobacteria</taxon>
        <taxon>Halobacteriales</taxon>
        <taxon>Haloferacaceae</taxon>
        <taxon>Haloferax</taxon>
    </lineage>
</organism>
<keyword evidence="2" id="KW-0813">Transport</keyword>
<dbReference type="InterPro" id="IPR006059">
    <property type="entry name" value="SBP"/>
</dbReference>
<keyword evidence="3" id="KW-0732">Signal</keyword>
<feature type="compositionally biased region" description="Polar residues" evidence="4">
    <location>
        <begin position="507"/>
        <end position="519"/>
    </location>
</feature>
<evidence type="ECO:0000256" key="4">
    <source>
        <dbReference type="SAM" id="MobiDB-lite"/>
    </source>
</evidence>
<dbReference type="InterPro" id="IPR019546">
    <property type="entry name" value="TAT_signal_bac_arc"/>
</dbReference>
<name>A0ABY5RD02_HALLR</name>
<dbReference type="PANTHER" id="PTHR43649:SF34">
    <property type="entry name" value="ABC TRANSPORTER PERIPLASMIC-BINDING PROTEIN YCJN-RELATED"/>
    <property type="match status" value="1"/>
</dbReference>
<protein>
    <submittedName>
        <fullName evidence="5">Extracellular solute-binding protein</fullName>
    </submittedName>
</protein>
<dbReference type="InterPro" id="IPR050490">
    <property type="entry name" value="Bact_solute-bd_prot1"/>
</dbReference>
<evidence type="ECO:0000256" key="2">
    <source>
        <dbReference type="ARBA" id="ARBA00022448"/>
    </source>
</evidence>
<gene>
    <name evidence="5" type="ORF">KU306_15110</name>
</gene>
<evidence type="ECO:0000256" key="3">
    <source>
        <dbReference type="ARBA" id="ARBA00022729"/>
    </source>
</evidence>
<dbReference type="EMBL" id="CP078063">
    <property type="protein sequence ID" value="UVE50212.1"/>
    <property type="molecule type" value="Genomic_DNA"/>
</dbReference>
<sequence>MVDTDSHRGKRNGVSRRSFVKAAGASGAAVGLAGCISTGGGDGNGGGNGGGGGNGDDDTPINTEEPTEEITVKWAADTRVADNEDAIFEALRNAGLPDNITVEIVAGSQVTDNRQAQYQQWLSGGRQEPTLLMMDSGWTIPFIARNQLQNLSKSLPSEMTSAIEDEYFDASVSTAKGTDGDLYGQPLFPDFPTMQYRKDLLRNAGYTDDDFDTWATESMSWEEFSKVTKEAMEANSDVQYGYTFQANVYEGLSCCDFNEFMTSYGGAYFGGRDNLFGPVGDRPVTVDEEPVLDSIRMVRTLIHGEDDEHSLEGITGKIAPEAVLQWTEEPSRKPFTGGDAIMHRNWPYSIVINGAEPTEDNDQTGFGEDLGVMPIPYGVTPDEAKYEGTGGPVAALGGWHLTMNPNATDAKKQAAVQVFKAMQDEQFQLDMFEIIGWIPPRPSLLDSERAQQVPVIGRYLDALKVAGNNAIPRPVTVVWPQQSGKISQEVNNAMAREKTPEKAMSDLKSQLEQIEQSAA</sequence>
<proteinExistence type="inferred from homology"/>
<dbReference type="Gene3D" id="3.40.190.10">
    <property type="entry name" value="Periplasmic binding protein-like II"/>
    <property type="match status" value="2"/>
</dbReference>
<feature type="region of interest" description="Disordered" evidence="4">
    <location>
        <begin position="496"/>
        <end position="519"/>
    </location>
</feature>
<dbReference type="Pfam" id="PF13416">
    <property type="entry name" value="SBP_bac_8"/>
    <property type="match status" value="1"/>
</dbReference>
<dbReference type="NCBIfam" id="TIGR01409">
    <property type="entry name" value="TAT_signal_seq"/>
    <property type="match status" value="1"/>
</dbReference>
<comment type="similarity">
    <text evidence="1">Belongs to the bacterial solute-binding protein 1 family.</text>
</comment>
<feature type="compositionally biased region" description="Basic and acidic residues" evidence="4">
    <location>
        <begin position="496"/>
        <end position="505"/>
    </location>
</feature>